<keyword evidence="2" id="KW-1185">Reference proteome</keyword>
<proteinExistence type="predicted"/>
<accession>A0A1A9W205</accession>
<dbReference type="EnsemblMetazoa" id="GBRI003510-RA">
    <property type="protein sequence ID" value="GBRI003510-PA"/>
    <property type="gene ID" value="GBRI003510"/>
</dbReference>
<name>A0A1A9W205_9MUSC</name>
<sequence>KKKKKKKKKNNKNFSLFSSILENIFQNLYQRKEKEDSKNVYCLNKLSERKRKHQIKNLLRALRAFQMKIAALTVLHFSSVSAGLCYDVIHKKEKKG</sequence>
<dbReference type="VEuPathDB" id="VectorBase:GBRI003510"/>
<protein>
    <submittedName>
        <fullName evidence="1">Uncharacterized protein</fullName>
    </submittedName>
</protein>
<organism evidence="1 2">
    <name type="scientific">Glossina brevipalpis</name>
    <dbReference type="NCBI Taxonomy" id="37001"/>
    <lineage>
        <taxon>Eukaryota</taxon>
        <taxon>Metazoa</taxon>
        <taxon>Ecdysozoa</taxon>
        <taxon>Arthropoda</taxon>
        <taxon>Hexapoda</taxon>
        <taxon>Insecta</taxon>
        <taxon>Pterygota</taxon>
        <taxon>Neoptera</taxon>
        <taxon>Endopterygota</taxon>
        <taxon>Diptera</taxon>
        <taxon>Brachycera</taxon>
        <taxon>Muscomorpha</taxon>
        <taxon>Hippoboscoidea</taxon>
        <taxon>Glossinidae</taxon>
        <taxon>Glossina</taxon>
    </lineage>
</organism>
<dbReference type="AlphaFoldDB" id="A0A1A9W205"/>
<reference evidence="1" key="2">
    <citation type="submission" date="2020-05" db="UniProtKB">
        <authorList>
            <consortium name="EnsemblMetazoa"/>
        </authorList>
    </citation>
    <scope>IDENTIFICATION</scope>
    <source>
        <strain evidence="1">IAEA</strain>
    </source>
</reference>
<reference evidence="2" key="1">
    <citation type="submission" date="2014-03" db="EMBL/GenBank/DDBJ databases">
        <authorList>
            <person name="Aksoy S."/>
            <person name="Warren W."/>
            <person name="Wilson R.K."/>
        </authorList>
    </citation>
    <scope>NUCLEOTIDE SEQUENCE [LARGE SCALE GENOMIC DNA]</scope>
    <source>
        <strain evidence="2">IAEA</strain>
    </source>
</reference>
<evidence type="ECO:0000313" key="2">
    <source>
        <dbReference type="Proteomes" id="UP000091820"/>
    </source>
</evidence>
<dbReference type="Proteomes" id="UP000091820">
    <property type="component" value="Unassembled WGS sequence"/>
</dbReference>
<evidence type="ECO:0000313" key="1">
    <source>
        <dbReference type="EnsemblMetazoa" id="GBRI003510-PA"/>
    </source>
</evidence>